<feature type="transmembrane region" description="Helical" evidence="1">
    <location>
        <begin position="242"/>
        <end position="259"/>
    </location>
</feature>
<dbReference type="PANTHER" id="PTHR11328">
    <property type="entry name" value="MAJOR FACILITATOR SUPERFAMILY DOMAIN-CONTAINING PROTEIN"/>
    <property type="match status" value="1"/>
</dbReference>
<evidence type="ECO:0000313" key="3">
    <source>
        <dbReference type="Proteomes" id="UP000620147"/>
    </source>
</evidence>
<dbReference type="RefSeq" id="WP_188886702.1">
    <property type="nucleotide sequence ID" value="NZ_BLYJ01000020.1"/>
</dbReference>
<feature type="transmembrane region" description="Helical" evidence="1">
    <location>
        <begin position="370"/>
        <end position="393"/>
    </location>
</feature>
<dbReference type="Gene3D" id="1.20.1250.20">
    <property type="entry name" value="MFS general substrate transporter like domains"/>
    <property type="match status" value="2"/>
</dbReference>
<feature type="transmembrane region" description="Helical" evidence="1">
    <location>
        <begin position="119"/>
        <end position="139"/>
    </location>
</feature>
<dbReference type="InterPro" id="IPR039672">
    <property type="entry name" value="MFS_2"/>
</dbReference>
<dbReference type="Proteomes" id="UP000620147">
    <property type="component" value="Unassembled WGS sequence"/>
</dbReference>
<proteinExistence type="predicted"/>
<dbReference type="InterPro" id="IPR001927">
    <property type="entry name" value="Na/Gal_symport"/>
</dbReference>
<keyword evidence="1" id="KW-1133">Transmembrane helix</keyword>
<feature type="transmembrane region" description="Helical" evidence="1">
    <location>
        <begin position="279"/>
        <end position="300"/>
    </location>
</feature>
<feature type="transmembrane region" description="Helical" evidence="1">
    <location>
        <begin position="307"/>
        <end position="326"/>
    </location>
</feature>
<reference evidence="2 3" key="1">
    <citation type="submission" date="2020-06" db="EMBL/GenBank/DDBJ databases">
        <title>Characterization of fructooligosaccharide metabolism and fructooligosaccharide-degrading enzymes in human commensal butyrate producers.</title>
        <authorList>
            <person name="Tanno H."/>
            <person name="Fujii T."/>
            <person name="Hirano K."/>
            <person name="Maeno S."/>
            <person name="Tonozuka T."/>
            <person name="Sakamoto M."/>
            <person name="Ohkuma M."/>
            <person name="Tochio T."/>
            <person name="Endo A."/>
        </authorList>
    </citation>
    <scope>NUCLEOTIDE SEQUENCE [LARGE SCALE GENOMIC DNA]</scope>
    <source>
        <strain evidence="2 3">JCM 31056</strain>
    </source>
</reference>
<dbReference type="InterPro" id="IPR036259">
    <property type="entry name" value="MFS_trans_sf"/>
</dbReference>
<feature type="transmembrane region" description="Helical" evidence="1">
    <location>
        <begin position="21"/>
        <end position="45"/>
    </location>
</feature>
<name>A0ABQ1E0N4_9FIRM</name>
<feature type="transmembrane region" description="Helical" evidence="1">
    <location>
        <begin position="51"/>
        <end position="78"/>
    </location>
</feature>
<evidence type="ECO:0000256" key="1">
    <source>
        <dbReference type="SAM" id="Phobius"/>
    </source>
</evidence>
<dbReference type="SUPFAM" id="SSF103473">
    <property type="entry name" value="MFS general substrate transporter"/>
    <property type="match status" value="1"/>
</dbReference>
<keyword evidence="1" id="KW-0812">Transmembrane</keyword>
<protein>
    <submittedName>
        <fullName evidence="2">MFS transporter</fullName>
    </submittedName>
</protein>
<comment type="caution">
    <text evidence="2">The sequence shown here is derived from an EMBL/GenBank/DDBJ whole genome shotgun (WGS) entry which is preliminary data.</text>
</comment>
<dbReference type="Pfam" id="PF13347">
    <property type="entry name" value="MFS_2"/>
    <property type="match status" value="1"/>
</dbReference>
<accession>A0ABQ1E0N4</accession>
<feature type="transmembrane region" description="Helical" evidence="1">
    <location>
        <begin position="190"/>
        <end position="210"/>
    </location>
</feature>
<keyword evidence="3" id="KW-1185">Reference proteome</keyword>
<keyword evidence="1" id="KW-0472">Membrane</keyword>
<dbReference type="CDD" id="cd17332">
    <property type="entry name" value="MFS_MelB_like"/>
    <property type="match status" value="1"/>
</dbReference>
<evidence type="ECO:0000313" key="2">
    <source>
        <dbReference type="EMBL" id="GFO88544.1"/>
    </source>
</evidence>
<gene>
    <name evidence="2" type="ORF">BUFA31_17080</name>
</gene>
<feature type="transmembrane region" description="Helical" evidence="1">
    <location>
        <begin position="419"/>
        <end position="440"/>
    </location>
</feature>
<organism evidence="2 3">
    <name type="scientific">Butyricicoccus faecihominis</name>
    <dbReference type="NCBI Taxonomy" id="1712515"/>
    <lineage>
        <taxon>Bacteria</taxon>
        <taxon>Bacillati</taxon>
        <taxon>Bacillota</taxon>
        <taxon>Clostridia</taxon>
        <taxon>Eubacteriales</taxon>
        <taxon>Butyricicoccaceae</taxon>
        <taxon>Butyricicoccus</taxon>
    </lineage>
</organism>
<dbReference type="NCBIfam" id="TIGR00792">
    <property type="entry name" value="gph"/>
    <property type="match status" value="1"/>
</dbReference>
<dbReference type="PANTHER" id="PTHR11328:SF24">
    <property type="entry name" value="MAJOR FACILITATOR SUPERFAMILY (MFS) PROFILE DOMAIN-CONTAINING PROTEIN"/>
    <property type="match status" value="1"/>
</dbReference>
<feature type="transmembrane region" description="Helical" evidence="1">
    <location>
        <begin position="160"/>
        <end position="184"/>
    </location>
</feature>
<sequence length="456" mass="50127">MTKKQLSMNDTSFKTSLMEKIAYGMGDTACNVVFAITSSLIVYFYTNVIGMSAALVGTILLASRVFDGISDLLIAQIVDKVNSPKGKARAWILWMAAPYGIASVLMFCVPPHSSTMVQAIYVFITYNLCTTGVYTALNLPYSNLAPMMTRNDDDLAKLNLFRMAMSPIGNLIVTALTLPFINMLGGGQKAWITVCAIYSIVAFFMLLFCYKGCQERFHTDAAKEAEAMPFAQRLKATLKNKYFIVLTLTMIAVALYQNVNGTVATYYAQYMLGNVEVMGVMQSFENIPKIIAIICLAPFIKKFGKRNLVLFGAVLCVLGQVVVLFAPQNMTMVMAAAVMRGIGEAPFYGCIFTMLADVIEYGHWKTGIRVQALIFSAFTVGQKFGGGVAGWLVGQLMEVSGFTGLEMEIPSAISMVKNLYIYGNMIAWALVIILMLVYHLDKEYDGIMKDLTGRTA</sequence>
<dbReference type="EMBL" id="BLYJ01000020">
    <property type="protein sequence ID" value="GFO88544.1"/>
    <property type="molecule type" value="Genomic_DNA"/>
</dbReference>
<feature type="transmembrane region" description="Helical" evidence="1">
    <location>
        <begin position="332"/>
        <end position="358"/>
    </location>
</feature>
<feature type="transmembrane region" description="Helical" evidence="1">
    <location>
        <begin position="90"/>
        <end position="113"/>
    </location>
</feature>